<organism evidence="1 2">
    <name type="scientific">Microbispora maris</name>
    <dbReference type="NCBI Taxonomy" id="3144104"/>
    <lineage>
        <taxon>Bacteria</taxon>
        <taxon>Bacillati</taxon>
        <taxon>Actinomycetota</taxon>
        <taxon>Actinomycetes</taxon>
        <taxon>Streptosporangiales</taxon>
        <taxon>Streptosporangiaceae</taxon>
        <taxon>Microbispora</taxon>
    </lineage>
</organism>
<dbReference type="RefSeq" id="WP_346227951.1">
    <property type="nucleotide sequence ID" value="NZ_JBDJAW010000019.1"/>
</dbReference>
<protein>
    <recommendedName>
        <fullName evidence="3">Porphobilinogen synthase</fullName>
    </recommendedName>
</protein>
<evidence type="ECO:0000313" key="1">
    <source>
        <dbReference type="EMBL" id="MEN3538000.1"/>
    </source>
</evidence>
<evidence type="ECO:0000313" key="2">
    <source>
        <dbReference type="Proteomes" id="UP001447516"/>
    </source>
</evidence>
<evidence type="ECO:0008006" key="3">
    <source>
        <dbReference type="Google" id="ProtNLM"/>
    </source>
</evidence>
<sequence>MQNTRRALQPHRNDSTKVARIIVPVFLPPGKDPADTVASAGYRPLVAVLQRPAQS</sequence>
<accession>A0ABV0ARV2</accession>
<name>A0ABV0ARV2_9ACTN</name>
<dbReference type="EMBL" id="JBDJAW010000019">
    <property type="protein sequence ID" value="MEN3538000.1"/>
    <property type="molecule type" value="Genomic_DNA"/>
</dbReference>
<proteinExistence type="predicted"/>
<dbReference type="Proteomes" id="UP001447516">
    <property type="component" value="Unassembled WGS sequence"/>
</dbReference>
<comment type="caution">
    <text evidence="1">The sequence shown here is derived from an EMBL/GenBank/DDBJ whole genome shotgun (WGS) entry which is preliminary data.</text>
</comment>
<keyword evidence="2" id="KW-1185">Reference proteome</keyword>
<gene>
    <name evidence="1" type="ORF">AAH991_22995</name>
</gene>
<reference evidence="1 2" key="1">
    <citation type="submission" date="2024-05" db="EMBL/GenBank/DDBJ databases">
        <title>Microbispora sp.ZYX-F-249.</title>
        <authorList>
            <person name="Xie H."/>
        </authorList>
    </citation>
    <scope>NUCLEOTIDE SEQUENCE [LARGE SCALE GENOMIC DNA]</scope>
    <source>
        <strain evidence="1 2">ZYX-F-249</strain>
    </source>
</reference>